<dbReference type="Proteomes" id="UP000077868">
    <property type="component" value="Chromosome"/>
</dbReference>
<dbReference type="PATRIC" id="fig|1300347.3.peg.1503"/>
<dbReference type="RefSeq" id="WP_068107858.1">
    <property type="nucleotide sequence ID" value="NZ_CP015079.1"/>
</dbReference>
<keyword evidence="3" id="KW-1185">Reference proteome</keyword>
<dbReference type="AlphaFoldDB" id="A0A1A9GI23"/>
<evidence type="ECO:0000256" key="1">
    <source>
        <dbReference type="SAM" id="MobiDB-lite"/>
    </source>
</evidence>
<dbReference type="EMBL" id="CP015079">
    <property type="protein sequence ID" value="ANH37938.1"/>
    <property type="molecule type" value="Genomic_DNA"/>
</dbReference>
<reference evidence="2 3" key="1">
    <citation type="submission" date="2016-03" db="EMBL/GenBank/DDBJ databases">
        <title>Complete genome sequence of a soil Actinobacterium, Nocardioides dokdonensis FR1436.</title>
        <authorList>
            <person name="Kwon S.-K."/>
            <person name="Kim K."/>
            <person name="Kim J.F."/>
        </authorList>
    </citation>
    <scope>NUCLEOTIDE SEQUENCE [LARGE SCALE GENOMIC DNA]</scope>
    <source>
        <strain evidence="2 3">FR1436</strain>
    </source>
</reference>
<sequence>MPTIDLSTPPPAAPTLLEALPRRVTLTLRELQRVAAAAGGAPLPFDLAGAAGVDAPDGSEAGASEAGGLADRLGGGSDAGADPSSAAYAAALASLHDADESLARRGLLLGDQVDDGLVGAVGLLATPEVALDLDVAVGGLRARAWHRQAGDAVATLATVDGLVFELAWFGVAQWPLELGRVAVLPEDLAVGDSAVPARLDVPYELLDAVGEALRSDRADLLPVLVAQQPGALLDERDAPLDEVAATGALAALVGETRGRLRALVADVSGAETTVAGVVSWVLLDDGWHALRPHTLAGAHRVEVVRVEPAGLAADLAPVLAEVS</sequence>
<evidence type="ECO:0000313" key="3">
    <source>
        <dbReference type="Proteomes" id="UP000077868"/>
    </source>
</evidence>
<organism evidence="2 3">
    <name type="scientific">Nocardioides dokdonensis FR1436</name>
    <dbReference type="NCBI Taxonomy" id="1300347"/>
    <lineage>
        <taxon>Bacteria</taxon>
        <taxon>Bacillati</taxon>
        <taxon>Actinomycetota</taxon>
        <taxon>Actinomycetes</taxon>
        <taxon>Propionibacteriales</taxon>
        <taxon>Nocardioidaceae</taxon>
        <taxon>Nocardioides</taxon>
    </lineage>
</organism>
<protein>
    <submittedName>
        <fullName evidence="2">Uncharacterized protein</fullName>
    </submittedName>
</protein>
<evidence type="ECO:0000313" key="2">
    <source>
        <dbReference type="EMBL" id="ANH37938.1"/>
    </source>
</evidence>
<feature type="compositionally biased region" description="Low complexity" evidence="1">
    <location>
        <begin position="58"/>
        <end position="70"/>
    </location>
</feature>
<dbReference type="OrthoDB" id="3775282at2"/>
<accession>A0A1A9GI23</accession>
<proteinExistence type="predicted"/>
<gene>
    <name evidence="2" type="ORF">I601_1503</name>
</gene>
<dbReference type="STRING" id="1300347.I601_1503"/>
<dbReference type="KEGG" id="ndk:I601_1503"/>
<name>A0A1A9GI23_9ACTN</name>
<feature type="region of interest" description="Disordered" evidence="1">
    <location>
        <begin position="56"/>
        <end position="78"/>
    </location>
</feature>